<reference evidence="2" key="1">
    <citation type="submission" date="2011-07" db="EMBL/GenBank/DDBJ databases">
        <title>The complete genome of Cyclobacterium marinum DSM 745.</title>
        <authorList>
            <person name="Lucas S."/>
            <person name="Han J."/>
            <person name="Lapidus A."/>
            <person name="Bruce D."/>
            <person name="Goodwin L."/>
            <person name="Pitluck S."/>
            <person name="Peters L."/>
            <person name="Kyrpides N."/>
            <person name="Mavromatis K."/>
            <person name="Ivanova N."/>
            <person name="Ovchinnikova G."/>
            <person name="Chertkov O."/>
            <person name="Detter J.C."/>
            <person name="Tapia R."/>
            <person name="Han C."/>
            <person name="Land M."/>
            <person name="Hauser L."/>
            <person name="Markowitz V."/>
            <person name="Cheng J.-F."/>
            <person name="Hugenholtz P."/>
            <person name="Woyke T."/>
            <person name="Wu D."/>
            <person name="Tindall B."/>
            <person name="Schuetze A."/>
            <person name="Brambilla E."/>
            <person name="Klenk H.-P."/>
            <person name="Eisen J.A."/>
        </authorList>
    </citation>
    <scope>NUCLEOTIDE SEQUENCE [LARGE SCALE GENOMIC DNA]</scope>
    <source>
        <strain evidence="2">ATCC 25205 / DSM 745 / LMG 13164 / NCIMB 1802</strain>
    </source>
</reference>
<name>G0J4N4_CYCMS</name>
<keyword evidence="2" id="KW-1185">Reference proteome</keyword>
<dbReference type="EMBL" id="CP002955">
    <property type="protein sequence ID" value="AEL24699.1"/>
    <property type="molecule type" value="Genomic_DNA"/>
</dbReference>
<accession>G0J4N4</accession>
<evidence type="ECO:0000313" key="2">
    <source>
        <dbReference type="Proteomes" id="UP000001635"/>
    </source>
</evidence>
<dbReference type="STRING" id="880070.Cycma_0927"/>
<dbReference type="PROSITE" id="PS51257">
    <property type="entry name" value="PROKAR_LIPOPROTEIN"/>
    <property type="match status" value="1"/>
</dbReference>
<evidence type="ECO:0008006" key="3">
    <source>
        <dbReference type="Google" id="ProtNLM"/>
    </source>
</evidence>
<dbReference type="Proteomes" id="UP000001635">
    <property type="component" value="Chromosome"/>
</dbReference>
<sequence length="163" mass="17997">MDMRSLVRNYFTFTFIFIVFTACTDNTSSEPEKSAEEIATELLAGLEGSQTWTVANGGSVSKDGSTVTNDFEGFEIRFIANNTGKTYTAINSNLLFDSNGNWVFTGSNYDKITLSGIQPASNKEISFTKNQDKLRLEFVVPAPQNARVNALAGFYVFDLILLN</sequence>
<evidence type="ECO:0000313" key="1">
    <source>
        <dbReference type="EMBL" id="AEL24699.1"/>
    </source>
</evidence>
<dbReference type="KEGG" id="cmr:Cycma_0927"/>
<proteinExistence type="predicted"/>
<dbReference type="AlphaFoldDB" id="G0J4N4"/>
<gene>
    <name evidence="1" type="ordered locus">Cycma_0927</name>
</gene>
<organism evidence="1 2">
    <name type="scientific">Cyclobacterium marinum (strain ATCC 25205 / DSM 745 / LMG 13164 / NCIMB 1802)</name>
    <name type="common">Flectobacillus marinus</name>
    <dbReference type="NCBI Taxonomy" id="880070"/>
    <lineage>
        <taxon>Bacteria</taxon>
        <taxon>Pseudomonadati</taxon>
        <taxon>Bacteroidota</taxon>
        <taxon>Cytophagia</taxon>
        <taxon>Cytophagales</taxon>
        <taxon>Cyclobacteriaceae</taxon>
        <taxon>Cyclobacterium</taxon>
    </lineage>
</organism>
<dbReference type="HOGENOM" id="CLU_1624392_0_0_10"/>
<protein>
    <recommendedName>
        <fullName evidence="3">Lipocalin-like domain-containing protein</fullName>
    </recommendedName>
</protein>